<dbReference type="OrthoDB" id="777433at2759"/>
<name>A0A022QF56_ERYGU</name>
<feature type="domain" description="BHLH" evidence="6">
    <location>
        <begin position="227"/>
        <end position="276"/>
    </location>
</feature>
<dbReference type="PANTHER" id="PTHR36066">
    <property type="entry name" value="TRANSCRIPTION FACTOR BHLH145"/>
    <property type="match status" value="1"/>
</dbReference>
<evidence type="ECO:0000259" key="6">
    <source>
        <dbReference type="PROSITE" id="PS50888"/>
    </source>
</evidence>
<dbReference type="KEGG" id="egt:105970169"/>
<evidence type="ECO:0000256" key="2">
    <source>
        <dbReference type="ARBA" id="ARBA00023015"/>
    </source>
</evidence>
<dbReference type="InterPro" id="IPR037546">
    <property type="entry name" value="SAC51-like"/>
</dbReference>
<feature type="region of interest" description="Disordered" evidence="5">
    <location>
        <begin position="176"/>
        <end position="209"/>
    </location>
</feature>
<dbReference type="AlphaFoldDB" id="A0A022QF56"/>
<accession>A0A022QF56</accession>
<gene>
    <name evidence="7" type="ORF">MIMGU_mgv1a011221mg</name>
</gene>
<dbReference type="PANTHER" id="PTHR36066:SF2">
    <property type="entry name" value="TRANSCRIPTION FACTOR BHLH145"/>
    <property type="match status" value="1"/>
</dbReference>
<keyword evidence="2" id="KW-0805">Transcription regulation</keyword>
<dbReference type="InterPro" id="IPR036638">
    <property type="entry name" value="HLH_DNA-bd_sf"/>
</dbReference>
<evidence type="ECO:0000313" key="7">
    <source>
        <dbReference type="EMBL" id="EYU26576.1"/>
    </source>
</evidence>
<organism evidence="7 8">
    <name type="scientific">Erythranthe guttata</name>
    <name type="common">Yellow monkey flower</name>
    <name type="synonym">Mimulus guttatus</name>
    <dbReference type="NCBI Taxonomy" id="4155"/>
    <lineage>
        <taxon>Eukaryota</taxon>
        <taxon>Viridiplantae</taxon>
        <taxon>Streptophyta</taxon>
        <taxon>Embryophyta</taxon>
        <taxon>Tracheophyta</taxon>
        <taxon>Spermatophyta</taxon>
        <taxon>Magnoliopsida</taxon>
        <taxon>eudicotyledons</taxon>
        <taxon>Gunneridae</taxon>
        <taxon>Pentapetalae</taxon>
        <taxon>asterids</taxon>
        <taxon>lamiids</taxon>
        <taxon>Lamiales</taxon>
        <taxon>Phrymaceae</taxon>
        <taxon>Erythranthe</taxon>
    </lineage>
</organism>
<dbReference type="Proteomes" id="UP000030748">
    <property type="component" value="Unassembled WGS sequence"/>
</dbReference>
<dbReference type="GO" id="GO:0005634">
    <property type="term" value="C:nucleus"/>
    <property type="evidence" value="ECO:0007669"/>
    <property type="project" value="UniProtKB-SubCell"/>
</dbReference>
<dbReference type="STRING" id="4155.A0A022QF56"/>
<evidence type="ECO:0000256" key="5">
    <source>
        <dbReference type="SAM" id="MobiDB-lite"/>
    </source>
</evidence>
<evidence type="ECO:0000256" key="1">
    <source>
        <dbReference type="ARBA" id="ARBA00004123"/>
    </source>
</evidence>
<dbReference type="OMA" id="CPDMKEE"/>
<dbReference type="PhylomeDB" id="A0A022QF56"/>
<dbReference type="GO" id="GO:0046983">
    <property type="term" value="F:protein dimerization activity"/>
    <property type="evidence" value="ECO:0007669"/>
    <property type="project" value="InterPro"/>
</dbReference>
<sequence length="288" mass="32218">MKRTSGFGYHHHLMSANSTLSGFPFDAGRHYSFEDPTSRNVPLLPCNGLQESNASELNVSRNHFYDVPRENFHAGPTELGQPKIPTAPAHQKRFLVFDQSGDKTTLMYTQWSPKPHNPYNLNKEGPTYSNFPSRPNTKDEIIEDNSERNAAMEGEEMHEDTEELNALLCSDYDTDISEDDEETSTGHSPSTMTDNGVPDSIEADSFGGPTKRQKLFHAKTSALEDDADSSYGNGCKRSRKEKINETVRVLRNVIPGVDGKEAMVVIDEAIHYLRYLKVKAKSFGLDSL</sequence>
<reference evidence="7 8" key="1">
    <citation type="journal article" date="2013" name="Proc. Natl. Acad. Sci. U.S.A.">
        <title>Fine-scale variation in meiotic recombination in Mimulus inferred from population shotgun sequencing.</title>
        <authorList>
            <person name="Hellsten U."/>
            <person name="Wright K.M."/>
            <person name="Jenkins J."/>
            <person name="Shu S."/>
            <person name="Yuan Y."/>
            <person name="Wessler S.R."/>
            <person name="Schmutz J."/>
            <person name="Willis J.H."/>
            <person name="Rokhsar D.S."/>
        </authorList>
    </citation>
    <scope>NUCLEOTIDE SEQUENCE [LARGE SCALE GENOMIC DNA]</scope>
    <source>
        <strain evidence="8">cv. DUN x IM62</strain>
    </source>
</reference>
<dbReference type="EMBL" id="KI631651">
    <property type="protein sequence ID" value="EYU26576.1"/>
    <property type="molecule type" value="Genomic_DNA"/>
</dbReference>
<dbReference type="Pfam" id="PF23173">
    <property type="entry name" value="bHLH_SAC51"/>
    <property type="match status" value="1"/>
</dbReference>
<dbReference type="SUPFAM" id="SSF47459">
    <property type="entry name" value="HLH, helix-loop-helix DNA-binding domain"/>
    <property type="match status" value="1"/>
</dbReference>
<keyword evidence="8" id="KW-1185">Reference proteome</keyword>
<evidence type="ECO:0000313" key="8">
    <source>
        <dbReference type="Proteomes" id="UP000030748"/>
    </source>
</evidence>
<evidence type="ECO:0000256" key="3">
    <source>
        <dbReference type="ARBA" id="ARBA00023163"/>
    </source>
</evidence>
<proteinExistence type="predicted"/>
<protein>
    <recommendedName>
        <fullName evidence="6">BHLH domain-containing protein</fullName>
    </recommendedName>
</protein>
<dbReference type="PROSITE" id="PS50888">
    <property type="entry name" value="BHLH"/>
    <property type="match status" value="1"/>
</dbReference>
<dbReference type="eggNOG" id="ENOG502R77Z">
    <property type="taxonomic scope" value="Eukaryota"/>
</dbReference>
<dbReference type="InterPro" id="IPR011598">
    <property type="entry name" value="bHLH_dom"/>
</dbReference>
<keyword evidence="4" id="KW-0539">Nucleus</keyword>
<keyword evidence="3" id="KW-0804">Transcription</keyword>
<comment type="subcellular location">
    <subcellularLocation>
        <location evidence="1">Nucleus</location>
    </subcellularLocation>
</comment>
<evidence type="ECO:0000256" key="4">
    <source>
        <dbReference type="ARBA" id="ARBA00023242"/>
    </source>
</evidence>